<dbReference type="Pfam" id="PF12048">
    <property type="entry name" value="DUF3530"/>
    <property type="match status" value="2"/>
</dbReference>
<dbReference type="InterPro" id="IPR022529">
    <property type="entry name" value="DUF3530"/>
</dbReference>
<evidence type="ECO:0000313" key="1">
    <source>
        <dbReference type="EMBL" id="VAX09252.1"/>
    </source>
</evidence>
<dbReference type="EMBL" id="UOFY01000033">
    <property type="protein sequence ID" value="VAX09252.1"/>
    <property type="molecule type" value="Genomic_DNA"/>
</dbReference>
<protein>
    <recommendedName>
        <fullName evidence="2">DUF3530 family protein</fullName>
    </recommendedName>
</protein>
<dbReference type="InterPro" id="IPR029058">
    <property type="entry name" value="AB_hydrolase_fold"/>
</dbReference>
<gene>
    <name evidence="1" type="ORF">MNBD_GAMMA25-2040</name>
</gene>
<dbReference type="SUPFAM" id="SSF53474">
    <property type="entry name" value="alpha/beta-Hydrolases"/>
    <property type="match status" value="1"/>
</dbReference>
<organism evidence="1">
    <name type="scientific">hydrothermal vent metagenome</name>
    <dbReference type="NCBI Taxonomy" id="652676"/>
    <lineage>
        <taxon>unclassified sequences</taxon>
        <taxon>metagenomes</taxon>
        <taxon>ecological metagenomes</taxon>
    </lineage>
</organism>
<proteinExistence type="predicted"/>
<sequence>MHRTVPLSIFLIYALMAGLGTTSAASDIAKEKRWAEQIKDSLLDGELVWLNAKGQSEKFLGIYTQETAEVAQGGVIILHGMGAHPNWPDIIFPLRTELPEYGWTTLSIQMPVLDNDANFIDYAPLFDEVGGRIDAAIKLLKSKGIDNITLIGHSLGATMGAYYLSSNTDTEIRAYVGIGMGWSRQDKRMSTPVSLAKISIPVLDLYGEQDLPAILDSVERRANAAQQAGNQHYYQLRTTGADHFFRDREETLVKRVRGWLNRYAAGKELRVK</sequence>
<evidence type="ECO:0008006" key="2">
    <source>
        <dbReference type="Google" id="ProtNLM"/>
    </source>
</evidence>
<reference evidence="1" key="1">
    <citation type="submission" date="2018-06" db="EMBL/GenBank/DDBJ databases">
        <authorList>
            <person name="Zhirakovskaya E."/>
        </authorList>
    </citation>
    <scope>NUCLEOTIDE SEQUENCE</scope>
</reference>
<name>A0A3B1AZJ2_9ZZZZ</name>
<dbReference type="AlphaFoldDB" id="A0A3B1AZJ2"/>
<dbReference type="Gene3D" id="3.40.50.1820">
    <property type="entry name" value="alpha/beta hydrolase"/>
    <property type="match status" value="1"/>
</dbReference>
<accession>A0A3B1AZJ2</accession>